<dbReference type="InterPro" id="IPR001647">
    <property type="entry name" value="HTH_TetR"/>
</dbReference>
<feature type="region of interest" description="Disordered" evidence="3">
    <location>
        <begin position="204"/>
        <end position="227"/>
    </location>
</feature>
<reference evidence="6 8" key="1">
    <citation type="journal article" date="2016" name="Plant Dis.">
        <title>Improved production of propionic acid using genome shuffling.</title>
        <authorList>
            <person name="Luna-Flores C.H."/>
            <person name="Palfreyman R.W."/>
            <person name="Kromer J.O."/>
            <person name="Nielsen L.K."/>
            <person name="Marcellin E."/>
        </authorList>
    </citation>
    <scope>NUCLEOTIDE SEQUENCE [LARGE SCALE GENOMIC DNA]</scope>
    <source>
        <strain evidence="6 8">F3E8</strain>
    </source>
</reference>
<dbReference type="Pfam" id="PF17933">
    <property type="entry name" value="TetR_C_25"/>
    <property type="match status" value="1"/>
</dbReference>
<keyword evidence="8" id="KW-1185">Reference proteome</keyword>
<feature type="domain" description="HTH tetR-type" evidence="4">
    <location>
        <begin position="3"/>
        <end position="62"/>
    </location>
</feature>
<evidence type="ECO:0000313" key="8">
    <source>
        <dbReference type="Proteomes" id="UP000178666"/>
    </source>
</evidence>
<evidence type="ECO:0000256" key="2">
    <source>
        <dbReference type="PROSITE-ProRule" id="PRU00335"/>
    </source>
</evidence>
<evidence type="ECO:0000313" key="5">
    <source>
        <dbReference type="EMBL" id="AMS06186.1"/>
    </source>
</evidence>
<dbReference type="InterPro" id="IPR036271">
    <property type="entry name" value="Tet_transcr_reg_TetR-rel_C_sf"/>
</dbReference>
<reference evidence="5 7" key="2">
    <citation type="submission" date="2016-02" db="EMBL/GenBank/DDBJ databases">
        <title>Complete Genome Sequence of Propionibacterium acidipropionici ATCC 55737.</title>
        <authorList>
            <person name="Luna Flores C.H."/>
            <person name="Nielsen L.K."/>
            <person name="Marcellin E."/>
        </authorList>
    </citation>
    <scope>NUCLEOTIDE SEQUENCE [LARGE SCALE GENOMIC DNA]</scope>
    <source>
        <strain evidence="5 7">ATCC 55737</strain>
    </source>
</reference>
<feature type="DNA-binding region" description="H-T-H motif" evidence="2">
    <location>
        <begin position="25"/>
        <end position="44"/>
    </location>
</feature>
<dbReference type="PROSITE" id="PS50977">
    <property type="entry name" value="HTH_TETR_2"/>
    <property type="match status" value="1"/>
</dbReference>
<dbReference type="AlphaFoldDB" id="A0AAC8YGA5"/>
<dbReference type="SUPFAM" id="SSF48498">
    <property type="entry name" value="Tetracyclin repressor-like, C-terminal domain"/>
    <property type="match status" value="1"/>
</dbReference>
<dbReference type="PANTHER" id="PTHR30055:SF146">
    <property type="entry name" value="HTH-TYPE TRANSCRIPTIONAL DUAL REGULATOR CECR"/>
    <property type="match status" value="1"/>
</dbReference>
<gene>
    <name evidence="6" type="ORF">A8L58_14255</name>
    <name evidence="5" type="ORF">AXH35_12805</name>
</gene>
<dbReference type="OMA" id="HYVSARI"/>
<evidence type="ECO:0000256" key="3">
    <source>
        <dbReference type="SAM" id="MobiDB-lite"/>
    </source>
</evidence>
<dbReference type="EMBL" id="CP015970">
    <property type="protein sequence ID" value="AOZ47646.1"/>
    <property type="molecule type" value="Genomic_DNA"/>
</dbReference>
<name>A0AAC8YGA5_9ACTN</name>
<evidence type="ECO:0000259" key="4">
    <source>
        <dbReference type="PROSITE" id="PS50977"/>
    </source>
</evidence>
<accession>A0AAC8YGA5</accession>
<keyword evidence="1 2" id="KW-0238">DNA-binding</keyword>
<protein>
    <recommendedName>
        <fullName evidence="4">HTH tetR-type domain-containing protein</fullName>
    </recommendedName>
</protein>
<dbReference type="PRINTS" id="PR00455">
    <property type="entry name" value="HTHTETR"/>
</dbReference>
<organism evidence="5 7">
    <name type="scientific">Acidipropionibacterium acidipropionici</name>
    <dbReference type="NCBI Taxonomy" id="1748"/>
    <lineage>
        <taxon>Bacteria</taxon>
        <taxon>Bacillati</taxon>
        <taxon>Actinomycetota</taxon>
        <taxon>Actinomycetes</taxon>
        <taxon>Propionibacteriales</taxon>
        <taxon>Propionibacteriaceae</taxon>
        <taxon>Acidipropionibacterium</taxon>
    </lineage>
</organism>
<evidence type="ECO:0000313" key="7">
    <source>
        <dbReference type="Proteomes" id="UP000075221"/>
    </source>
</evidence>
<dbReference type="SUPFAM" id="SSF46689">
    <property type="entry name" value="Homeodomain-like"/>
    <property type="match status" value="1"/>
</dbReference>
<dbReference type="EMBL" id="CP014352">
    <property type="protein sequence ID" value="AMS06186.1"/>
    <property type="molecule type" value="Genomic_DNA"/>
</dbReference>
<dbReference type="InterPro" id="IPR009057">
    <property type="entry name" value="Homeodomain-like_sf"/>
</dbReference>
<sequence length="227" mass="24882">MAEETRARILDAAFGVFAEQGFAAPLRAVADRAGVSAALIVHYFGSHDGLRRACDERFDELTTELKTDVLDPVAGPAEARRQSDDIAHYAPMIGYLIRVLRAGDAASIRFVDRMSEAAEQYLARGVEAGMIRPTGDEPARARTLVAMSLGAVMLGFPTLDGRIDLETLPERLDEYRGRSLVPMLEIATYGYLTDSRILDALTHDDTTDHEPTDDDITHHNAEADGHE</sequence>
<dbReference type="Proteomes" id="UP000178666">
    <property type="component" value="Chromosome"/>
</dbReference>
<dbReference type="Gene3D" id="1.10.357.10">
    <property type="entry name" value="Tetracycline Repressor, domain 2"/>
    <property type="match status" value="1"/>
</dbReference>
<dbReference type="GO" id="GO:0000976">
    <property type="term" value="F:transcription cis-regulatory region binding"/>
    <property type="evidence" value="ECO:0007669"/>
    <property type="project" value="TreeGrafter"/>
</dbReference>
<dbReference type="GO" id="GO:0003700">
    <property type="term" value="F:DNA-binding transcription factor activity"/>
    <property type="evidence" value="ECO:0007669"/>
    <property type="project" value="TreeGrafter"/>
</dbReference>
<dbReference type="Pfam" id="PF00440">
    <property type="entry name" value="TetR_N"/>
    <property type="match status" value="1"/>
</dbReference>
<dbReference type="InterPro" id="IPR050109">
    <property type="entry name" value="HTH-type_TetR-like_transc_reg"/>
</dbReference>
<evidence type="ECO:0000313" key="6">
    <source>
        <dbReference type="EMBL" id="AOZ47646.1"/>
    </source>
</evidence>
<dbReference type="PANTHER" id="PTHR30055">
    <property type="entry name" value="HTH-TYPE TRANSCRIPTIONAL REGULATOR RUTR"/>
    <property type="match status" value="1"/>
</dbReference>
<evidence type="ECO:0000256" key="1">
    <source>
        <dbReference type="ARBA" id="ARBA00023125"/>
    </source>
</evidence>
<dbReference type="KEGG" id="aaci:ASQ49_01795"/>
<proteinExistence type="predicted"/>
<dbReference type="InterPro" id="IPR041484">
    <property type="entry name" value="TetR_C_25"/>
</dbReference>
<dbReference type="Proteomes" id="UP000075221">
    <property type="component" value="Chromosome"/>
</dbReference>